<accession>A0A834HJ87</accession>
<evidence type="ECO:0000313" key="2">
    <source>
        <dbReference type="Proteomes" id="UP000625711"/>
    </source>
</evidence>
<comment type="caution">
    <text evidence="1">The sequence shown here is derived from an EMBL/GenBank/DDBJ whole genome shotgun (WGS) entry which is preliminary data.</text>
</comment>
<dbReference type="AlphaFoldDB" id="A0A834HJ87"/>
<gene>
    <name evidence="1" type="ORF">GWI33_003951</name>
</gene>
<dbReference type="Proteomes" id="UP000625711">
    <property type="component" value="Unassembled WGS sequence"/>
</dbReference>
<protein>
    <submittedName>
        <fullName evidence="1">Uncharacterized protein</fullName>
    </submittedName>
</protein>
<name>A0A834HJ87_RHYFE</name>
<organism evidence="1 2">
    <name type="scientific">Rhynchophorus ferrugineus</name>
    <name type="common">Red palm weevil</name>
    <name type="synonym">Curculio ferrugineus</name>
    <dbReference type="NCBI Taxonomy" id="354439"/>
    <lineage>
        <taxon>Eukaryota</taxon>
        <taxon>Metazoa</taxon>
        <taxon>Ecdysozoa</taxon>
        <taxon>Arthropoda</taxon>
        <taxon>Hexapoda</taxon>
        <taxon>Insecta</taxon>
        <taxon>Pterygota</taxon>
        <taxon>Neoptera</taxon>
        <taxon>Endopterygota</taxon>
        <taxon>Coleoptera</taxon>
        <taxon>Polyphaga</taxon>
        <taxon>Cucujiformia</taxon>
        <taxon>Curculionidae</taxon>
        <taxon>Dryophthorinae</taxon>
        <taxon>Rhynchophorus</taxon>
    </lineage>
</organism>
<reference evidence="1" key="1">
    <citation type="submission" date="2020-08" db="EMBL/GenBank/DDBJ databases">
        <title>Genome sequencing and assembly of the red palm weevil Rhynchophorus ferrugineus.</title>
        <authorList>
            <person name="Dias G.B."/>
            <person name="Bergman C.M."/>
            <person name="Manee M."/>
        </authorList>
    </citation>
    <scope>NUCLEOTIDE SEQUENCE</scope>
    <source>
        <strain evidence="1">AA-2017</strain>
        <tissue evidence="1">Whole larva</tissue>
    </source>
</reference>
<proteinExistence type="predicted"/>
<sequence length="137" mass="15002">MAPRFPRNSNTECTRVEFPAFLLSLEARVRTEPSVHSSGFDIAHCLPAHTHFTGTLVPNTTGVEPATPRSLLEHDYLVCLKRFVVRGGVPIAHDWRATNADAKPHIGYTVRQYDVRMISASGRSTGADGGVGTSCRR</sequence>
<evidence type="ECO:0000313" key="1">
    <source>
        <dbReference type="EMBL" id="KAF7262868.1"/>
    </source>
</evidence>
<keyword evidence="2" id="KW-1185">Reference proteome</keyword>
<dbReference type="EMBL" id="JAACXV010023679">
    <property type="protein sequence ID" value="KAF7262868.1"/>
    <property type="molecule type" value="Genomic_DNA"/>
</dbReference>